<evidence type="ECO:0000256" key="11">
    <source>
        <dbReference type="RuleBase" id="RU004504"/>
    </source>
</evidence>
<evidence type="ECO:0000313" key="13">
    <source>
        <dbReference type="EMBL" id="MBB5058994.1"/>
    </source>
</evidence>
<dbReference type="GO" id="GO:0031071">
    <property type="term" value="F:cysteine desulfurase activity"/>
    <property type="evidence" value="ECO:0007669"/>
    <property type="project" value="UniProtKB-EC"/>
</dbReference>
<comment type="function">
    <text evidence="2">Catalyzes the removal of elemental sulfur atoms from cysteine to produce alanine. Seems to participate in the biosynthesis of the nitrogenase metalloclusters by providing the inorganic sulfur required for the Fe-S core formation.</text>
</comment>
<dbReference type="PANTHER" id="PTHR11601">
    <property type="entry name" value="CYSTEINE DESULFURYLASE FAMILY MEMBER"/>
    <property type="match status" value="1"/>
</dbReference>
<comment type="similarity">
    <text evidence="3">Belongs to the class-V pyridoxal-phosphate-dependent aminotransferase family. NifS/IscS subfamily.</text>
</comment>
<dbReference type="SUPFAM" id="SSF53383">
    <property type="entry name" value="PLP-dependent transferases"/>
    <property type="match status" value="1"/>
</dbReference>
<dbReference type="Gene3D" id="3.90.1150.10">
    <property type="entry name" value="Aspartate Aminotransferase, domain 1"/>
    <property type="match status" value="1"/>
</dbReference>
<feature type="domain" description="Aminotransferase class V" evidence="12">
    <location>
        <begin position="4"/>
        <end position="372"/>
    </location>
</feature>
<dbReference type="FunFam" id="3.40.640.10:FF:000084">
    <property type="entry name" value="IscS-like cysteine desulfurase"/>
    <property type="match status" value="1"/>
</dbReference>
<dbReference type="InterPro" id="IPR020578">
    <property type="entry name" value="Aminotrans_V_PyrdxlP_BS"/>
</dbReference>
<comment type="caution">
    <text evidence="13">The sequence shown here is derived from an EMBL/GenBank/DDBJ whole genome shotgun (WGS) entry which is preliminary data.</text>
</comment>
<dbReference type="Pfam" id="PF00266">
    <property type="entry name" value="Aminotran_5"/>
    <property type="match status" value="1"/>
</dbReference>
<evidence type="ECO:0000256" key="2">
    <source>
        <dbReference type="ARBA" id="ARBA00003120"/>
    </source>
</evidence>
<comment type="cofactor">
    <cofactor evidence="1 11">
        <name>pyridoxal 5'-phosphate</name>
        <dbReference type="ChEBI" id="CHEBI:597326"/>
    </cofactor>
</comment>
<dbReference type="Proteomes" id="UP000540989">
    <property type="component" value="Unassembled WGS sequence"/>
</dbReference>
<protein>
    <recommendedName>
        <fullName evidence="4">cysteine desulfurase</fullName>
        <ecNumber evidence="4">2.8.1.7</ecNumber>
    </recommendedName>
</protein>
<evidence type="ECO:0000256" key="3">
    <source>
        <dbReference type="ARBA" id="ARBA00006490"/>
    </source>
</evidence>
<dbReference type="InterPro" id="IPR000192">
    <property type="entry name" value="Aminotrans_V_dom"/>
</dbReference>
<dbReference type="Gene3D" id="3.40.640.10">
    <property type="entry name" value="Type I PLP-dependent aspartate aminotransferase-like (Major domain)"/>
    <property type="match status" value="1"/>
</dbReference>
<dbReference type="GO" id="GO:0046872">
    <property type="term" value="F:metal ion binding"/>
    <property type="evidence" value="ECO:0007669"/>
    <property type="project" value="UniProtKB-KW"/>
</dbReference>
<evidence type="ECO:0000256" key="9">
    <source>
        <dbReference type="ARBA" id="ARBA00023014"/>
    </source>
</evidence>
<organism evidence="13 14">
    <name type="scientific">Granulicella aggregans</name>
    <dbReference type="NCBI Taxonomy" id="474949"/>
    <lineage>
        <taxon>Bacteria</taxon>
        <taxon>Pseudomonadati</taxon>
        <taxon>Acidobacteriota</taxon>
        <taxon>Terriglobia</taxon>
        <taxon>Terriglobales</taxon>
        <taxon>Acidobacteriaceae</taxon>
        <taxon>Granulicella</taxon>
    </lineage>
</organism>
<gene>
    <name evidence="13" type="ORF">HDF16_003717</name>
</gene>
<keyword evidence="8" id="KW-0408">Iron</keyword>
<evidence type="ECO:0000256" key="8">
    <source>
        <dbReference type="ARBA" id="ARBA00023004"/>
    </source>
</evidence>
<dbReference type="PANTHER" id="PTHR11601:SF34">
    <property type="entry name" value="CYSTEINE DESULFURASE"/>
    <property type="match status" value="1"/>
</dbReference>
<keyword evidence="7" id="KW-0663">Pyridoxal phosphate</keyword>
<name>A0A7W7ZG46_9BACT</name>
<comment type="catalytic activity">
    <reaction evidence="10">
        <text>(sulfur carrier)-H + L-cysteine = (sulfur carrier)-SH + L-alanine</text>
        <dbReference type="Rhea" id="RHEA:43892"/>
        <dbReference type="Rhea" id="RHEA-COMP:14737"/>
        <dbReference type="Rhea" id="RHEA-COMP:14739"/>
        <dbReference type="ChEBI" id="CHEBI:29917"/>
        <dbReference type="ChEBI" id="CHEBI:35235"/>
        <dbReference type="ChEBI" id="CHEBI:57972"/>
        <dbReference type="ChEBI" id="CHEBI:64428"/>
        <dbReference type="EC" id="2.8.1.7"/>
    </reaction>
</comment>
<dbReference type="PIRSF" id="PIRSF005572">
    <property type="entry name" value="NifS"/>
    <property type="match status" value="1"/>
</dbReference>
<dbReference type="InterPro" id="IPR015424">
    <property type="entry name" value="PyrdxlP-dep_Trfase"/>
</dbReference>
<keyword evidence="6" id="KW-0479">Metal-binding</keyword>
<dbReference type="Gene3D" id="1.10.260.50">
    <property type="match status" value="1"/>
</dbReference>
<dbReference type="GO" id="GO:0051536">
    <property type="term" value="F:iron-sulfur cluster binding"/>
    <property type="evidence" value="ECO:0007669"/>
    <property type="project" value="UniProtKB-KW"/>
</dbReference>
<keyword evidence="9" id="KW-0411">Iron-sulfur</keyword>
<evidence type="ECO:0000256" key="7">
    <source>
        <dbReference type="ARBA" id="ARBA00022898"/>
    </source>
</evidence>
<evidence type="ECO:0000313" key="14">
    <source>
        <dbReference type="Proteomes" id="UP000540989"/>
    </source>
</evidence>
<evidence type="ECO:0000256" key="4">
    <source>
        <dbReference type="ARBA" id="ARBA00012239"/>
    </source>
</evidence>
<proteinExistence type="inferred from homology"/>
<evidence type="ECO:0000256" key="10">
    <source>
        <dbReference type="ARBA" id="ARBA00050776"/>
    </source>
</evidence>
<dbReference type="AlphaFoldDB" id="A0A7W7ZG46"/>
<evidence type="ECO:0000256" key="6">
    <source>
        <dbReference type="ARBA" id="ARBA00022723"/>
    </source>
</evidence>
<dbReference type="PROSITE" id="PS00595">
    <property type="entry name" value="AA_TRANSFER_CLASS_5"/>
    <property type="match status" value="1"/>
</dbReference>
<dbReference type="EMBL" id="JACHIP010000005">
    <property type="protein sequence ID" value="MBB5058994.1"/>
    <property type="molecule type" value="Genomic_DNA"/>
</dbReference>
<evidence type="ECO:0000259" key="12">
    <source>
        <dbReference type="Pfam" id="PF00266"/>
    </source>
</evidence>
<dbReference type="InterPro" id="IPR016454">
    <property type="entry name" value="Cysteine_dSase"/>
</dbReference>
<reference evidence="13 14" key="1">
    <citation type="submission" date="2020-08" db="EMBL/GenBank/DDBJ databases">
        <title>Genomic Encyclopedia of Type Strains, Phase IV (KMG-V): Genome sequencing to study the core and pangenomes of soil and plant-associated prokaryotes.</title>
        <authorList>
            <person name="Whitman W."/>
        </authorList>
    </citation>
    <scope>NUCLEOTIDE SEQUENCE [LARGE SCALE GENOMIC DNA]</scope>
    <source>
        <strain evidence="13 14">M8UP14</strain>
    </source>
</reference>
<dbReference type="InterPro" id="IPR015422">
    <property type="entry name" value="PyrdxlP-dep_Trfase_small"/>
</dbReference>
<evidence type="ECO:0000256" key="5">
    <source>
        <dbReference type="ARBA" id="ARBA00022679"/>
    </source>
</evidence>
<keyword evidence="14" id="KW-1185">Reference proteome</keyword>
<dbReference type="RefSeq" id="WP_184219695.1">
    <property type="nucleotide sequence ID" value="NZ_JACHIP010000005.1"/>
</dbReference>
<sequence>MRRIYMDANATTPLLPEVFEAMRPFWIEHFGNASSIHQQGQQARAAVDHARDSVARLLHCRTSEVVFTSGGTESDNLAVFGVLQPYITSGEPAHLITTSIEHHAVLHAAEALRDRGIEVTFLECTPQGLITPDALRAGLRPHTKLVSIMLANNETGVVQPIAELAAIAHAHGALFHTDAVQAAGKLPLDLSKTGELKDVDLLSISGHKMYAPQGTGVLFTRRNVRLSPMFFGGSHERQRRPGTENVAGIVALGKAAELAQTWMSDGGPDRLGELRDRLEQGILSAIEECGVNGAGLPRAVNTSNLYFDHVEAEALVIALDLKGLAVSGGSACQSGATEPSHVLTAMGLSPARERASVRFSLSRLTTAEEVDYALEIIPTAVDRLRSLSPTWKRPVAALA</sequence>
<evidence type="ECO:0000256" key="1">
    <source>
        <dbReference type="ARBA" id="ARBA00001933"/>
    </source>
</evidence>
<accession>A0A7W7ZG46</accession>
<dbReference type="InterPro" id="IPR015421">
    <property type="entry name" value="PyrdxlP-dep_Trfase_major"/>
</dbReference>
<dbReference type="EC" id="2.8.1.7" evidence="4"/>
<keyword evidence="5 13" id="KW-0808">Transferase</keyword>